<organism evidence="2 3">
    <name type="scientific">Mesorhizobium montanum</name>
    <dbReference type="NCBI Taxonomy" id="3072323"/>
    <lineage>
        <taxon>Bacteria</taxon>
        <taxon>Pseudomonadati</taxon>
        <taxon>Pseudomonadota</taxon>
        <taxon>Alphaproteobacteria</taxon>
        <taxon>Hyphomicrobiales</taxon>
        <taxon>Phyllobacteriaceae</taxon>
        <taxon>Mesorhizobium</taxon>
    </lineage>
</organism>
<dbReference type="RefSeq" id="WP_320235461.1">
    <property type="nucleotide sequence ID" value="NZ_JAVIJF010000018.1"/>
</dbReference>
<gene>
    <name evidence="2" type="ORF">RFM68_23790</name>
</gene>
<dbReference type="InterPro" id="IPR032710">
    <property type="entry name" value="NTF2-like_dom_sf"/>
</dbReference>
<dbReference type="Pfam" id="PF14534">
    <property type="entry name" value="DUF4440"/>
    <property type="match status" value="1"/>
</dbReference>
<dbReference type="SUPFAM" id="SSF54427">
    <property type="entry name" value="NTF2-like"/>
    <property type="match status" value="1"/>
</dbReference>
<accession>A0ABU4ZQ43</accession>
<dbReference type="Proteomes" id="UP001276840">
    <property type="component" value="Unassembled WGS sequence"/>
</dbReference>
<feature type="domain" description="DUF4440" evidence="1">
    <location>
        <begin position="8"/>
        <end position="90"/>
    </location>
</feature>
<keyword evidence="3" id="KW-1185">Reference proteome</keyword>
<name>A0ABU4ZQ43_9HYPH</name>
<reference evidence="2 3" key="1">
    <citation type="submission" date="2023-08" db="EMBL/GenBank/DDBJ databases">
        <title>Implementing the SeqCode for naming new Mesorhizobium species isolated from Vachellia karroo root nodules.</title>
        <authorList>
            <person name="Van Lill M."/>
        </authorList>
    </citation>
    <scope>NUCLEOTIDE SEQUENCE [LARGE SCALE GENOMIC DNA]</scope>
    <source>
        <strain evidence="2 3">MSK 1335</strain>
    </source>
</reference>
<evidence type="ECO:0000313" key="2">
    <source>
        <dbReference type="EMBL" id="MDX8527526.1"/>
    </source>
</evidence>
<dbReference type="Gene3D" id="3.10.450.50">
    <property type="match status" value="1"/>
</dbReference>
<sequence>MTDDETAIRHVVETWMATSRNGDLDTVLGLMTDDVVFMVPGEEPFGRQAFAAAAMGMGETRIDGTSEIVELRLLGDWAFIRNGDAARWRAGAAVGLYADDFAEGA</sequence>
<protein>
    <submittedName>
        <fullName evidence="2">SgcJ/EcaC family oxidoreductase</fullName>
    </submittedName>
</protein>
<evidence type="ECO:0000259" key="1">
    <source>
        <dbReference type="Pfam" id="PF14534"/>
    </source>
</evidence>
<proteinExistence type="predicted"/>
<comment type="caution">
    <text evidence="2">The sequence shown here is derived from an EMBL/GenBank/DDBJ whole genome shotgun (WGS) entry which is preliminary data.</text>
</comment>
<dbReference type="InterPro" id="IPR011944">
    <property type="entry name" value="Steroid_delta5-4_isomerase"/>
</dbReference>
<evidence type="ECO:0000313" key="3">
    <source>
        <dbReference type="Proteomes" id="UP001276840"/>
    </source>
</evidence>
<dbReference type="EMBL" id="JAVIJF010000018">
    <property type="protein sequence ID" value="MDX8527526.1"/>
    <property type="molecule type" value="Genomic_DNA"/>
</dbReference>
<dbReference type="NCBIfam" id="TIGR02246">
    <property type="entry name" value="SgcJ/EcaC family oxidoreductase"/>
    <property type="match status" value="1"/>
</dbReference>
<dbReference type="InterPro" id="IPR027843">
    <property type="entry name" value="DUF4440"/>
</dbReference>